<dbReference type="EMBL" id="JAGPNK010000008">
    <property type="protein sequence ID" value="KAH7316810.1"/>
    <property type="molecule type" value="Genomic_DNA"/>
</dbReference>
<evidence type="ECO:0000313" key="2">
    <source>
        <dbReference type="EMBL" id="KAH7316810.1"/>
    </source>
</evidence>
<dbReference type="GO" id="GO:0016301">
    <property type="term" value="F:kinase activity"/>
    <property type="evidence" value="ECO:0007669"/>
    <property type="project" value="UniProtKB-KW"/>
</dbReference>
<dbReference type="Proteomes" id="UP000813444">
    <property type="component" value="Unassembled WGS sequence"/>
</dbReference>
<sequence length="338" mass="38746">MELTAPTTEAVRQYLQANNIPFVDVEPVTGGSSNYIWRILNSRGETSILKHAQPHLSCNPSTPFPVDRMDFEIQALELIPKIVAEAGGIRYPRILHKDMKNHVLIFENVGQKTLKDLYEDPHLDVGAVGKALSRWLARLHTHTTADEIKDMFNHTTAKRMYRWNYNSLASTLAKFGYEAELGERINAKYGSLLQTDNSCLCHTDLWPGNILFDLEENWPKEPTMAIIDWEVTRSGNGVTDIGHFAAEAWFLDRFRGGRGLLGAFLEGYMEERPLGREEKQRVTAQFGTHITHWAAIYAWINEQRTEESVAYGHGILKHVDEENWEWFEKSDLSLLFRD</sequence>
<name>A0A8K0SNJ9_9HYPO</name>
<feature type="domain" description="Aminoglycoside phosphotransferase" evidence="1">
    <location>
        <begin position="24"/>
        <end position="268"/>
    </location>
</feature>
<dbReference type="PANTHER" id="PTHR21310">
    <property type="entry name" value="AMINOGLYCOSIDE PHOSPHOTRANSFERASE-RELATED-RELATED"/>
    <property type="match status" value="1"/>
</dbReference>
<comment type="caution">
    <text evidence="2">The sequence shown here is derived from an EMBL/GenBank/DDBJ whole genome shotgun (WGS) entry which is preliminary data.</text>
</comment>
<dbReference type="SUPFAM" id="SSF56112">
    <property type="entry name" value="Protein kinase-like (PK-like)"/>
    <property type="match status" value="1"/>
</dbReference>
<organism evidence="2 3">
    <name type="scientific">Stachybotrys elegans</name>
    <dbReference type="NCBI Taxonomy" id="80388"/>
    <lineage>
        <taxon>Eukaryota</taxon>
        <taxon>Fungi</taxon>
        <taxon>Dikarya</taxon>
        <taxon>Ascomycota</taxon>
        <taxon>Pezizomycotina</taxon>
        <taxon>Sordariomycetes</taxon>
        <taxon>Hypocreomycetidae</taxon>
        <taxon>Hypocreales</taxon>
        <taxon>Stachybotryaceae</taxon>
        <taxon>Stachybotrys</taxon>
    </lineage>
</organism>
<keyword evidence="3" id="KW-1185">Reference proteome</keyword>
<dbReference type="Gene3D" id="3.90.1200.10">
    <property type="match status" value="1"/>
</dbReference>
<keyword evidence="2" id="KW-0808">Transferase</keyword>
<evidence type="ECO:0000313" key="3">
    <source>
        <dbReference type="Proteomes" id="UP000813444"/>
    </source>
</evidence>
<dbReference type="InterPro" id="IPR002575">
    <property type="entry name" value="Aminoglycoside_PTrfase"/>
</dbReference>
<dbReference type="Gene3D" id="3.30.200.20">
    <property type="entry name" value="Phosphorylase Kinase, domain 1"/>
    <property type="match status" value="1"/>
</dbReference>
<gene>
    <name evidence="2" type="ORF">B0I35DRAFT_434043</name>
</gene>
<keyword evidence="2" id="KW-0418">Kinase</keyword>
<accession>A0A8K0SNJ9</accession>
<evidence type="ECO:0000259" key="1">
    <source>
        <dbReference type="Pfam" id="PF01636"/>
    </source>
</evidence>
<dbReference type="OrthoDB" id="25129at2759"/>
<proteinExistence type="predicted"/>
<protein>
    <submittedName>
        <fullName evidence="2">Kinase-like domain-containing protein</fullName>
    </submittedName>
</protein>
<dbReference type="InterPro" id="IPR011009">
    <property type="entry name" value="Kinase-like_dom_sf"/>
</dbReference>
<dbReference type="Pfam" id="PF01636">
    <property type="entry name" value="APH"/>
    <property type="match status" value="1"/>
</dbReference>
<reference evidence="2" key="1">
    <citation type="journal article" date="2021" name="Nat. Commun.">
        <title>Genetic determinants of endophytism in the Arabidopsis root mycobiome.</title>
        <authorList>
            <person name="Mesny F."/>
            <person name="Miyauchi S."/>
            <person name="Thiergart T."/>
            <person name="Pickel B."/>
            <person name="Atanasova L."/>
            <person name="Karlsson M."/>
            <person name="Huettel B."/>
            <person name="Barry K.W."/>
            <person name="Haridas S."/>
            <person name="Chen C."/>
            <person name="Bauer D."/>
            <person name="Andreopoulos W."/>
            <person name="Pangilinan J."/>
            <person name="LaButti K."/>
            <person name="Riley R."/>
            <person name="Lipzen A."/>
            <person name="Clum A."/>
            <person name="Drula E."/>
            <person name="Henrissat B."/>
            <person name="Kohler A."/>
            <person name="Grigoriev I.V."/>
            <person name="Martin F.M."/>
            <person name="Hacquard S."/>
        </authorList>
    </citation>
    <scope>NUCLEOTIDE SEQUENCE</scope>
    <source>
        <strain evidence="2">MPI-CAGE-CH-0235</strain>
    </source>
</reference>
<dbReference type="AlphaFoldDB" id="A0A8K0SNJ9"/>
<dbReference type="InterPro" id="IPR051678">
    <property type="entry name" value="AGP_Transferase"/>
</dbReference>